<dbReference type="InterPro" id="IPR000801">
    <property type="entry name" value="Esterase-like"/>
</dbReference>
<accession>A0ABQ0BQ69</accession>
<dbReference type="SUPFAM" id="SSF53474">
    <property type="entry name" value="alpha/beta-Hydrolases"/>
    <property type="match status" value="1"/>
</dbReference>
<gene>
    <name evidence="1" type="ORF">K340107D12_14960</name>
</gene>
<keyword evidence="2" id="KW-1185">Reference proteome</keyword>
<dbReference type="RefSeq" id="WP_033139394.1">
    <property type="nucleotide sequence ID" value="NZ_BAABZQ010000001.1"/>
</dbReference>
<proteinExistence type="predicted"/>
<evidence type="ECO:0000313" key="2">
    <source>
        <dbReference type="Proteomes" id="UP001600941"/>
    </source>
</evidence>
<dbReference type="Pfam" id="PF00756">
    <property type="entry name" value="Esterase"/>
    <property type="match status" value="1"/>
</dbReference>
<dbReference type="GO" id="GO:0016787">
    <property type="term" value="F:hydrolase activity"/>
    <property type="evidence" value="ECO:0007669"/>
    <property type="project" value="UniProtKB-KW"/>
</dbReference>
<dbReference type="InterPro" id="IPR050583">
    <property type="entry name" value="Mycobacterial_A85_antigen"/>
</dbReference>
<organism evidence="1 2">
    <name type="scientific">Blautia parvula</name>
    <dbReference type="NCBI Taxonomy" id="2877527"/>
    <lineage>
        <taxon>Bacteria</taxon>
        <taxon>Bacillati</taxon>
        <taxon>Bacillota</taxon>
        <taxon>Clostridia</taxon>
        <taxon>Lachnospirales</taxon>
        <taxon>Lachnospiraceae</taxon>
        <taxon>Blautia</taxon>
    </lineage>
</organism>
<protein>
    <submittedName>
        <fullName evidence="1">Alpha/beta hydrolase-fold protein</fullName>
    </submittedName>
</protein>
<dbReference type="Proteomes" id="UP001600941">
    <property type="component" value="Unassembled WGS sequence"/>
</dbReference>
<sequence>MAYIEMNYKSESLMRSVSLNVFLPCCDGWGNAEKPFKTLYFLPGFSASGKELSTSLSFRLQSMMKGIAVVIPDGDNSFYVDRPDRFAWYSKFVGSEIVEVTRSIFPLSVKREDTFIGGISMGGYGALLNGLRYRETFGKIAAMSPGLDFYDLMERGVNGFTREYLDGLFGSREEFERTDLGLDPAYLEAKKAGEEIPELFMCCGRQDELVYENNVRFVKFLQENQISVDYREDDGGHDVMFWEKFMDPVFAFLAQK</sequence>
<keyword evidence="1" id="KW-0378">Hydrolase</keyword>
<dbReference type="PANTHER" id="PTHR48098:SF1">
    <property type="entry name" value="DIACYLGLYCEROL ACYLTRANSFERASE_MYCOLYLTRANSFERASE AG85A"/>
    <property type="match status" value="1"/>
</dbReference>
<dbReference type="PANTHER" id="PTHR48098">
    <property type="entry name" value="ENTEROCHELIN ESTERASE-RELATED"/>
    <property type="match status" value="1"/>
</dbReference>
<dbReference type="Gene3D" id="3.40.50.1820">
    <property type="entry name" value="alpha/beta hydrolase"/>
    <property type="match status" value="1"/>
</dbReference>
<name>A0ABQ0BQ69_9FIRM</name>
<dbReference type="EMBL" id="BAABZQ010000001">
    <property type="protein sequence ID" value="GAA6498680.1"/>
    <property type="molecule type" value="Genomic_DNA"/>
</dbReference>
<dbReference type="InterPro" id="IPR029058">
    <property type="entry name" value="AB_hydrolase_fold"/>
</dbReference>
<comment type="caution">
    <text evidence="1">The sequence shown here is derived from an EMBL/GenBank/DDBJ whole genome shotgun (WGS) entry which is preliminary data.</text>
</comment>
<evidence type="ECO:0000313" key="1">
    <source>
        <dbReference type="EMBL" id="GAA6498680.1"/>
    </source>
</evidence>
<reference evidence="1 2" key="1">
    <citation type="submission" date="2024-04" db="EMBL/GenBank/DDBJ databases">
        <title>Defined microbial consortia suppress multidrug-resistant proinflammatory Enterobacteriaceae via ecological control.</title>
        <authorList>
            <person name="Furuichi M."/>
            <person name="Kawaguchi T."/>
            <person name="Pust M."/>
            <person name="Yasuma K."/>
            <person name="Plichta D."/>
            <person name="Hasegawa N."/>
            <person name="Ohya T."/>
            <person name="Bhattarai S."/>
            <person name="Sasajima S."/>
            <person name="Aoto Y."/>
            <person name="Tuganbaev T."/>
            <person name="Yaginuma M."/>
            <person name="Ueda M."/>
            <person name="Okahashi N."/>
            <person name="Amafuji K."/>
            <person name="Kiridooshi Y."/>
            <person name="Sugita K."/>
            <person name="Strazar M."/>
            <person name="Skelly A."/>
            <person name="Suda W."/>
            <person name="Hattori M."/>
            <person name="Nakamoto N."/>
            <person name="Caballero S."/>
            <person name="Norman J."/>
            <person name="Olle B."/>
            <person name="Tanoue T."/>
            <person name="Arita M."/>
            <person name="Bucci V."/>
            <person name="Atarashi K."/>
            <person name="Xavier R."/>
            <person name="Honda K."/>
        </authorList>
    </citation>
    <scope>NUCLEOTIDE SEQUENCE [LARGE SCALE GENOMIC DNA]</scope>
    <source>
        <strain evidence="2">k34-0107-D12</strain>
    </source>
</reference>